<comment type="caution">
    <text evidence="1">The sequence shown here is derived from an EMBL/GenBank/DDBJ whole genome shotgun (WGS) entry which is preliminary data.</text>
</comment>
<organism evidence="1 3">
    <name type="scientific">Eisenbergiella tayi</name>
    <dbReference type="NCBI Taxonomy" id="1432052"/>
    <lineage>
        <taxon>Bacteria</taxon>
        <taxon>Bacillati</taxon>
        <taxon>Bacillota</taxon>
        <taxon>Clostridia</taxon>
        <taxon>Lachnospirales</taxon>
        <taxon>Lachnospiraceae</taxon>
        <taxon>Eisenbergiella</taxon>
    </lineage>
</organism>
<sequence>MYIFIFGAESAAPLILFAAMGSSLQGSDLNCRFGCFPSSVCTAPFWVVFCLKDGRYAEGILCRYLLKEAYLCKKRRV</sequence>
<dbReference type="EMBL" id="MEHD01000022">
    <property type="protein sequence ID" value="ODR56963.1"/>
    <property type="molecule type" value="Genomic_DNA"/>
</dbReference>
<evidence type="ECO:0000313" key="1">
    <source>
        <dbReference type="EMBL" id="ODR50269.1"/>
    </source>
</evidence>
<dbReference type="Proteomes" id="UP000094271">
    <property type="component" value="Unassembled WGS sequence"/>
</dbReference>
<evidence type="ECO:0000313" key="4">
    <source>
        <dbReference type="Proteomes" id="UP000094869"/>
    </source>
</evidence>
<dbReference type="AlphaFoldDB" id="A0A1E3UG98"/>
<dbReference type="Proteomes" id="UP000094869">
    <property type="component" value="Unassembled WGS sequence"/>
</dbReference>
<gene>
    <name evidence="1" type="ORF">BEI59_15510</name>
    <name evidence="2" type="ORF">BEI63_12350</name>
</gene>
<keyword evidence="4" id="KW-1185">Reference proteome</keyword>
<evidence type="ECO:0000313" key="3">
    <source>
        <dbReference type="Proteomes" id="UP000094271"/>
    </source>
</evidence>
<accession>A0A1E3UG98</accession>
<reference evidence="2 4" key="1">
    <citation type="submission" date="2016-08" db="EMBL/GenBank/DDBJ databases">
        <title>Characterization of Isolates of Eisenbergiella tayi Derived from Blood Cultures, Using Whole Genome Sequencing.</title>
        <authorList>
            <person name="Bernier A.-M."/>
            <person name="Burdz T."/>
            <person name="Wiebe D."/>
            <person name="Bernard K."/>
        </authorList>
    </citation>
    <scope>NUCLEOTIDE SEQUENCE [LARGE SCALE GENOMIC DNA]</scope>
    <source>
        <strain evidence="2 4">NML120146</strain>
    </source>
</reference>
<dbReference type="EMBL" id="MEHA01000011">
    <property type="protein sequence ID" value="ODR50269.1"/>
    <property type="molecule type" value="Genomic_DNA"/>
</dbReference>
<name>A0A1E3UG98_9FIRM</name>
<protein>
    <submittedName>
        <fullName evidence="1">Uncharacterized protein</fullName>
    </submittedName>
</protein>
<reference evidence="1 3" key="2">
    <citation type="submission" date="2016-08" db="EMBL/GenBank/DDBJ databases">
        <authorList>
            <person name="Seilhamer J.J."/>
        </authorList>
    </citation>
    <scope>NUCLEOTIDE SEQUENCE [LARGE SCALE GENOMIC DNA]</scope>
    <source>
        <strain evidence="1 3">NML150140-1</strain>
    </source>
</reference>
<proteinExistence type="predicted"/>
<evidence type="ECO:0000313" key="2">
    <source>
        <dbReference type="EMBL" id="ODR56963.1"/>
    </source>
</evidence>